<dbReference type="Pfam" id="PF00563">
    <property type="entry name" value="EAL"/>
    <property type="match status" value="1"/>
</dbReference>
<dbReference type="EMBL" id="QICC01000050">
    <property type="protein sequence ID" value="RNM41083.1"/>
    <property type="molecule type" value="Genomic_DNA"/>
</dbReference>
<organism evidence="12 14">
    <name type="scientific">Eggerthella sinensis</name>
    <dbReference type="NCBI Taxonomy" id="242230"/>
    <lineage>
        <taxon>Bacteria</taxon>
        <taxon>Bacillati</taxon>
        <taxon>Actinomycetota</taxon>
        <taxon>Coriobacteriia</taxon>
        <taxon>Eggerthellales</taxon>
        <taxon>Eggerthellaceae</taxon>
        <taxon>Eggerthella</taxon>
    </lineage>
</organism>
<evidence type="ECO:0000256" key="2">
    <source>
        <dbReference type="ARBA" id="ARBA00022448"/>
    </source>
</evidence>
<keyword evidence="4" id="KW-0762">Sugar transport</keyword>
<feature type="transmembrane region" description="Helical" evidence="8">
    <location>
        <begin position="314"/>
        <end position="337"/>
    </location>
</feature>
<dbReference type="PROSITE" id="PS50883">
    <property type="entry name" value="EAL"/>
    <property type="match status" value="1"/>
</dbReference>
<feature type="transmembrane region" description="Helical" evidence="8">
    <location>
        <begin position="349"/>
        <end position="370"/>
    </location>
</feature>
<dbReference type="EMBL" id="PPTT01000009">
    <property type="protein sequence ID" value="RDB69509.1"/>
    <property type="molecule type" value="Genomic_DNA"/>
</dbReference>
<feature type="transmembrane region" description="Helical" evidence="8">
    <location>
        <begin position="240"/>
        <end position="266"/>
    </location>
</feature>
<evidence type="ECO:0000256" key="7">
    <source>
        <dbReference type="ARBA" id="ARBA00023136"/>
    </source>
</evidence>
<keyword evidence="2" id="KW-0813">Transport</keyword>
<dbReference type="Proteomes" id="UP000253817">
    <property type="component" value="Unassembled WGS sequence"/>
</dbReference>
<feature type="transmembrane region" description="Helical" evidence="8">
    <location>
        <begin position="414"/>
        <end position="440"/>
    </location>
</feature>
<evidence type="ECO:0008006" key="15">
    <source>
        <dbReference type="Google" id="ProtNLM"/>
    </source>
</evidence>
<evidence type="ECO:0000313" key="14">
    <source>
        <dbReference type="Proteomes" id="UP000270112"/>
    </source>
</evidence>
<accession>A0A3N0IVR9</accession>
<reference evidence="14" key="2">
    <citation type="submission" date="2018-05" db="EMBL/GenBank/DDBJ databases">
        <title>Genome Sequencing of selected type strains of the family Eggerthellaceae.</title>
        <authorList>
            <person name="Danylec N."/>
            <person name="Stoll D.A."/>
            <person name="Doetsch A."/>
            <person name="Huch M."/>
        </authorList>
    </citation>
    <scope>NUCLEOTIDE SEQUENCE [LARGE SCALE GENOMIC DNA]</scope>
    <source>
        <strain evidence="14">DSM 16107</strain>
    </source>
</reference>
<gene>
    <name evidence="11" type="ORF">C1876_07005</name>
    <name evidence="12" type="ORF">DMP09_11370</name>
</gene>
<evidence type="ECO:0000256" key="8">
    <source>
        <dbReference type="SAM" id="Phobius"/>
    </source>
</evidence>
<proteinExistence type="predicted"/>
<dbReference type="Gene3D" id="3.20.20.450">
    <property type="entry name" value="EAL domain"/>
    <property type="match status" value="1"/>
</dbReference>
<evidence type="ECO:0000259" key="10">
    <source>
        <dbReference type="PROSITE" id="PS51105"/>
    </source>
</evidence>
<dbReference type="SMART" id="SM00052">
    <property type="entry name" value="EAL"/>
    <property type="match status" value="1"/>
</dbReference>
<dbReference type="GO" id="GO:0008982">
    <property type="term" value="F:protein-N(PI)-phosphohistidine-sugar phosphotransferase activity"/>
    <property type="evidence" value="ECO:0007669"/>
    <property type="project" value="InterPro"/>
</dbReference>
<feature type="domain" description="EAL" evidence="9">
    <location>
        <begin position="488"/>
        <end position="746"/>
    </location>
</feature>
<keyword evidence="13" id="KW-1185">Reference proteome</keyword>
<sequence>MQDAGSGRGGDALAPFAKSLLVLACPGTVKWLDMPMEGVEVNALLAWFARVEEVMAFKAIRQGLILTIPVLLIGSFSLIFLNLPLPGYREFLAATPWFKNLFDVSYAATLGIFSLYVAVAISLRYAHAYAGRFGDFFTQGAPFAALAAYLMCVGFGSAGFDKVVLSTRSLFIAIMCGLLSSMVYCRLVRALPSKRRYGDNIDGVFNQAVTSLIPIGLVVALFACVNVAVTSLFGVESVEALFFASVSALFPLASATLGSGLLYLLMNNVMWFFGIHGGNMLDAVAQSIFVPGTAANAAALAAGGEPVQIVTKTFLDVFASIGGAGALLSLLVAILLFGRRRNVRRLSAFAALPMVFNVSEIMMFGLPVVWNPVLFVPFIVVPLVNMVIAYAAMAVGLVPPVIMDVSWTTPPVVGGYLATGSVAGAVLQLACIVLGALIYLPFLRWYERVATERENDEYRALMAVCVEAERAGQNVELTALPGALGAMAASLAEDVRLAVEQRALAMHYQPQFDTAGRAVGAEALLRFEHPLYGTVYPPLVIQLAQETGALDALERAVFECALDDAVRMEALAHAGAVHPAFSVSINATARLLQDEEGVQFIIDGVRSRGLDAGRVVVEATEREALRWDEGASALLERLVDAGIPLAIDDFSMGRTSFQYLETSVFTVVKLDGTIAKGVLANERYADIVSSITHLSGQLGFTVLAEYVETAEQRDLLERLGCSFFQGYLYARALPFDEMAERVRTVGAGERAEGAPVSASR</sequence>
<dbReference type="Proteomes" id="UP000270112">
    <property type="component" value="Unassembled WGS sequence"/>
</dbReference>
<dbReference type="CDD" id="cd01948">
    <property type="entry name" value="EAL"/>
    <property type="match status" value="1"/>
</dbReference>
<keyword evidence="7 8" id="KW-0472">Membrane</keyword>
<feature type="transmembrane region" description="Helical" evidence="8">
    <location>
        <begin position="278"/>
        <end position="302"/>
    </location>
</feature>
<reference evidence="12" key="3">
    <citation type="journal article" date="2019" name="Microbiol. Resour. Announc.">
        <title>Draft Genome Sequences of Type Strains of Gordonibacter faecihominis, Paraeggerthella hongkongensis, Parvibacter caecicola,Slackia equolifaciens, Slackia faecicanis, and Slackia isoflavoniconvertens.</title>
        <authorList>
            <person name="Danylec N."/>
            <person name="Stoll D.A."/>
            <person name="Dotsch A."/>
            <person name="Huch M."/>
        </authorList>
    </citation>
    <scope>NUCLEOTIDE SEQUENCE</scope>
    <source>
        <strain evidence="12">DSM 16107</strain>
    </source>
</reference>
<dbReference type="InterPro" id="IPR003352">
    <property type="entry name" value="PTS_EIIC"/>
</dbReference>
<dbReference type="PANTHER" id="PTHR33989">
    <property type="match status" value="1"/>
</dbReference>
<feature type="domain" description="PTS EIIC type-3" evidence="10">
    <location>
        <begin position="40"/>
        <end position="442"/>
    </location>
</feature>
<comment type="caution">
    <text evidence="12">The sequence shown here is derived from an EMBL/GenBank/DDBJ whole genome shotgun (WGS) entry which is preliminary data.</text>
</comment>
<dbReference type="InterPro" id="IPR035919">
    <property type="entry name" value="EAL_sf"/>
</dbReference>
<protein>
    <recommendedName>
        <fullName evidence="15">PTS lactose transporter subunit IIC</fullName>
    </recommendedName>
</protein>
<dbReference type="PROSITE" id="PS51105">
    <property type="entry name" value="PTS_EIIC_TYPE_3"/>
    <property type="match status" value="1"/>
</dbReference>
<dbReference type="GO" id="GO:0005886">
    <property type="term" value="C:plasma membrane"/>
    <property type="evidence" value="ECO:0007669"/>
    <property type="project" value="UniProtKB-SubCell"/>
</dbReference>
<evidence type="ECO:0000313" key="13">
    <source>
        <dbReference type="Proteomes" id="UP000253817"/>
    </source>
</evidence>
<dbReference type="InterPro" id="IPR001633">
    <property type="entry name" value="EAL_dom"/>
</dbReference>
<dbReference type="NCBIfam" id="TIGR00410">
    <property type="entry name" value="lacE"/>
    <property type="match status" value="1"/>
</dbReference>
<evidence type="ECO:0000313" key="11">
    <source>
        <dbReference type="EMBL" id="RDB69509.1"/>
    </source>
</evidence>
<dbReference type="GO" id="GO:0009401">
    <property type="term" value="P:phosphoenolpyruvate-dependent sugar phosphotransferase system"/>
    <property type="evidence" value="ECO:0007669"/>
    <property type="project" value="InterPro"/>
</dbReference>
<keyword evidence="5 8" id="KW-0812">Transmembrane</keyword>
<keyword evidence="3" id="KW-1003">Cell membrane</keyword>
<dbReference type="InterPro" id="IPR004501">
    <property type="entry name" value="PTS_EIIC_3"/>
</dbReference>
<evidence type="ECO:0000256" key="6">
    <source>
        <dbReference type="ARBA" id="ARBA00022989"/>
    </source>
</evidence>
<feature type="transmembrane region" description="Helical" evidence="8">
    <location>
        <begin position="376"/>
        <end position="402"/>
    </location>
</feature>
<evidence type="ECO:0000259" key="9">
    <source>
        <dbReference type="PROSITE" id="PS50883"/>
    </source>
</evidence>
<evidence type="ECO:0000256" key="3">
    <source>
        <dbReference type="ARBA" id="ARBA00022475"/>
    </source>
</evidence>
<feature type="transmembrane region" description="Helical" evidence="8">
    <location>
        <begin position="170"/>
        <end position="188"/>
    </location>
</feature>
<dbReference type="InterPro" id="IPR051088">
    <property type="entry name" value="PTS_Sugar-EIIC/EIIB"/>
</dbReference>
<reference evidence="11 13" key="1">
    <citation type="journal article" date="2018" name="Elife">
        <title>Discovery and characterization of a prevalent human gut bacterial enzyme sufficient for the inactivation of a family of plant toxins.</title>
        <authorList>
            <person name="Koppel N."/>
            <person name="Bisanz J.E."/>
            <person name="Pandelia M.E."/>
            <person name="Turnbaugh P.J."/>
            <person name="Balskus E.P."/>
        </authorList>
    </citation>
    <scope>NUCLEOTIDE SEQUENCE [LARGE SCALE GENOMIC DNA]</scope>
    <source>
        <strain evidence="11 13">DSM 16107</strain>
    </source>
</reference>
<dbReference type="SUPFAM" id="SSF141868">
    <property type="entry name" value="EAL domain-like"/>
    <property type="match status" value="1"/>
</dbReference>
<dbReference type="AlphaFoldDB" id="A0A3N0IVR9"/>
<feature type="transmembrane region" description="Helical" evidence="8">
    <location>
        <begin position="137"/>
        <end position="158"/>
    </location>
</feature>
<evidence type="ECO:0000256" key="5">
    <source>
        <dbReference type="ARBA" id="ARBA00022692"/>
    </source>
</evidence>
<evidence type="ECO:0000256" key="1">
    <source>
        <dbReference type="ARBA" id="ARBA00004651"/>
    </source>
</evidence>
<evidence type="ECO:0000313" key="12">
    <source>
        <dbReference type="EMBL" id="RNM41083.1"/>
    </source>
</evidence>
<keyword evidence="6 8" id="KW-1133">Transmembrane helix</keyword>
<dbReference type="Pfam" id="PF02378">
    <property type="entry name" value="PTS_EIIC"/>
    <property type="match status" value="1"/>
</dbReference>
<feature type="transmembrane region" description="Helical" evidence="8">
    <location>
        <begin position="64"/>
        <end position="85"/>
    </location>
</feature>
<feature type="transmembrane region" description="Helical" evidence="8">
    <location>
        <begin position="105"/>
        <end position="125"/>
    </location>
</feature>
<feature type="transmembrane region" description="Helical" evidence="8">
    <location>
        <begin position="209"/>
        <end position="234"/>
    </location>
</feature>
<evidence type="ECO:0000256" key="4">
    <source>
        <dbReference type="ARBA" id="ARBA00022597"/>
    </source>
</evidence>
<dbReference type="PANTHER" id="PTHR33989:SF4">
    <property type="entry name" value="PTS SYSTEM N,N'-DIACETYLCHITOBIOSE-SPECIFIC EIIC COMPONENT"/>
    <property type="match status" value="1"/>
</dbReference>
<name>A0A3N0IVR9_9ACTN</name>
<comment type="subcellular location">
    <subcellularLocation>
        <location evidence="1">Cell membrane</location>
        <topology evidence="1">Multi-pass membrane protein</topology>
    </subcellularLocation>
</comment>